<proteinExistence type="predicted"/>
<feature type="non-terminal residue" evidence="1">
    <location>
        <position position="1"/>
    </location>
</feature>
<evidence type="ECO:0000313" key="1">
    <source>
        <dbReference type="EMBL" id="KAL3307249.1"/>
    </source>
</evidence>
<reference evidence="1 2" key="1">
    <citation type="submission" date="2024-11" db="EMBL/GenBank/DDBJ databases">
        <title>Adaptive evolution of stress response genes in parasites aligns with host niche diversity.</title>
        <authorList>
            <person name="Hahn C."/>
            <person name="Resl P."/>
        </authorList>
    </citation>
    <scope>NUCLEOTIDE SEQUENCE [LARGE SCALE GENOMIC DNA]</scope>
    <source>
        <strain evidence="1">EGGRZ-B1_66</strain>
        <tissue evidence="1">Body</tissue>
    </source>
</reference>
<keyword evidence="2" id="KW-1185">Reference proteome</keyword>
<organism evidence="1 2">
    <name type="scientific">Cichlidogyrus casuarinus</name>
    <dbReference type="NCBI Taxonomy" id="1844966"/>
    <lineage>
        <taxon>Eukaryota</taxon>
        <taxon>Metazoa</taxon>
        <taxon>Spiralia</taxon>
        <taxon>Lophotrochozoa</taxon>
        <taxon>Platyhelminthes</taxon>
        <taxon>Monogenea</taxon>
        <taxon>Monopisthocotylea</taxon>
        <taxon>Dactylogyridea</taxon>
        <taxon>Ancyrocephalidae</taxon>
        <taxon>Cichlidogyrus</taxon>
    </lineage>
</organism>
<dbReference type="AlphaFoldDB" id="A0ABD2PJ76"/>
<protein>
    <submittedName>
        <fullName evidence="1">Uncharacterized protein</fullName>
    </submittedName>
</protein>
<name>A0ABD2PJ76_9PLAT</name>
<evidence type="ECO:0000313" key="2">
    <source>
        <dbReference type="Proteomes" id="UP001626550"/>
    </source>
</evidence>
<dbReference type="Proteomes" id="UP001626550">
    <property type="component" value="Unassembled WGS sequence"/>
</dbReference>
<sequence length="138" mass="15912">YGLPSDGRRINPDWSWARLSGHEEVQIQDDEDPYDEERFLLSGRKRIVCNSKIAESRKKGRRSMSRYINQLGLNFTEADCFEDAFSPLQLSDDEDSSVTTRKTSNVLEIPDTGFQLKPARITFAKQHSISVRHMFQLS</sequence>
<comment type="caution">
    <text evidence="1">The sequence shown here is derived from an EMBL/GenBank/DDBJ whole genome shotgun (WGS) entry which is preliminary data.</text>
</comment>
<dbReference type="EMBL" id="JBJKFK010007876">
    <property type="protein sequence ID" value="KAL3307249.1"/>
    <property type="molecule type" value="Genomic_DNA"/>
</dbReference>
<accession>A0ABD2PJ76</accession>
<gene>
    <name evidence="1" type="ORF">Ciccas_014241</name>
</gene>